<evidence type="ECO:0000256" key="2">
    <source>
        <dbReference type="ARBA" id="ARBA00022729"/>
    </source>
</evidence>
<dbReference type="Pfam" id="PF03180">
    <property type="entry name" value="Lipoprotein_9"/>
    <property type="match status" value="1"/>
</dbReference>
<dbReference type="PANTHER" id="PTHR30429:SF0">
    <property type="entry name" value="METHIONINE-BINDING LIPOPROTEIN METQ"/>
    <property type="match status" value="1"/>
</dbReference>
<evidence type="ECO:0000256" key="3">
    <source>
        <dbReference type="ARBA" id="ARBA00023136"/>
    </source>
</evidence>
<evidence type="ECO:0000256" key="1">
    <source>
        <dbReference type="ARBA" id="ARBA00004635"/>
    </source>
</evidence>
<dbReference type="PROSITE" id="PS51257">
    <property type="entry name" value="PROKAR_LIPOPROTEIN"/>
    <property type="match status" value="1"/>
</dbReference>
<dbReference type="InterPro" id="IPR004872">
    <property type="entry name" value="Lipoprotein_NlpA"/>
</dbReference>
<keyword evidence="10" id="KW-1185">Reference proteome</keyword>
<dbReference type="AlphaFoldDB" id="A0A172TDU3"/>
<protein>
    <recommendedName>
        <fullName evidence="6">Lipoprotein</fullName>
    </recommendedName>
</protein>
<comment type="subcellular location">
    <subcellularLocation>
        <location evidence="1">Membrane</location>
        <topology evidence="1">Lipid-anchor</topology>
    </subcellularLocation>
</comment>
<feature type="lipid moiety-binding region" description="S-diacylglycerol cysteine" evidence="7">
    <location>
        <position position="25"/>
    </location>
</feature>
<dbReference type="PATRIC" id="fig|1178515.4.peg.220"/>
<gene>
    <name evidence="9" type="ORF">SY83_01235</name>
</gene>
<dbReference type="SUPFAM" id="SSF53850">
    <property type="entry name" value="Periplasmic binding protein-like II"/>
    <property type="match status" value="1"/>
</dbReference>
<dbReference type="Gene3D" id="3.40.190.10">
    <property type="entry name" value="Periplasmic binding protein-like II"/>
    <property type="match status" value="2"/>
</dbReference>
<evidence type="ECO:0000256" key="7">
    <source>
        <dbReference type="PIRSR" id="PIRSR002854-1"/>
    </source>
</evidence>
<dbReference type="Proteomes" id="UP000076927">
    <property type="component" value="Chromosome"/>
</dbReference>
<proteinExistence type="inferred from homology"/>
<organism evidence="9 10">
    <name type="scientific">Paenibacillus swuensis</name>
    <dbReference type="NCBI Taxonomy" id="1178515"/>
    <lineage>
        <taxon>Bacteria</taxon>
        <taxon>Bacillati</taxon>
        <taxon>Bacillota</taxon>
        <taxon>Bacilli</taxon>
        <taxon>Bacillales</taxon>
        <taxon>Paenibacillaceae</taxon>
        <taxon>Paenibacillus</taxon>
    </lineage>
</organism>
<reference evidence="9 10" key="1">
    <citation type="submission" date="2015-01" db="EMBL/GenBank/DDBJ databases">
        <title>Paenibacillus swuensis/DY6/whole genome sequencing.</title>
        <authorList>
            <person name="Kim M.K."/>
            <person name="Srinivasan S."/>
            <person name="Lee J.-J."/>
        </authorList>
    </citation>
    <scope>NUCLEOTIDE SEQUENCE [LARGE SCALE GENOMIC DNA]</scope>
    <source>
        <strain evidence="9 10">DY6</strain>
    </source>
</reference>
<evidence type="ECO:0000256" key="4">
    <source>
        <dbReference type="ARBA" id="ARBA00023139"/>
    </source>
</evidence>
<keyword evidence="4" id="KW-0564">Palmitate</keyword>
<evidence type="ECO:0000313" key="9">
    <source>
        <dbReference type="EMBL" id="ANE45181.1"/>
    </source>
</evidence>
<dbReference type="STRING" id="1178515.SY83_01235"/>
<evidence type="ECO:0000256" key="5">
    <source>
        <dbReference type="ARBA" id="ARBA00023288"/>
    </source>
</evidence>
<keyword evidence="2 8" id="KW-0732">Signal</keyword>
<dbReference type="EMBL" id="CP011388">
    <property type="protein sequence ID" value="ANE45181.1"/>
    <property type="molecule type" value="Genomic_DNA"/>
</dbReference>
<feature type="chain" id="PRO_5038697809" description="Lipoprotein" evidence="8">
    <location>
        <begin position="24"/>
        <end position="279"/>
    </location>
</feature>
<comment type="similarity">
    <text evidence="6">Belongs to the nlpA lipoprotein family.</text>
</comment>
<dbReference type="RefSeq" id="WP_068603502.1">
    <property type="nucleotide sequence ID" value="NZ_CP011388.1"/>
</dbReference>
<keyword evidence="3" id="KW-0472">Membrane</keyword>
<sequence>MLNKNIRKTALALLMVMIIGVLAACGNSSETADDKKELKIGFFPGPYADQFKRSIQPILEAKGYKLESVEFTNALQPNTALSDGTIDANIFQHTAFLESYKEQQGVDDLTGLVKIPSAPAGVYSDKFKSLDELKDGAHIGLPNDPSNMARSLILLEKAGILKLKGEADPLTASEKDIAENPKNVKIVPLDAPQLPRALGDVDYAVIPGNTIISASKSLSDSLLLEEPAEDLQIIVAVKEGNKDKTYLKDLAAAYQSPEFKKFIETDEKAKGFSKPEYMK</sequence>
<dbReference type="KEGG" id="pswu:SY83_01235"/>
<dbReference type="OrthoDB" id="9812878at2"/>
<evidence type="ECO:0000256" key="6">
    <source>
        <dbReference type="PIRNR" id="PIRNR002854"/>
    </source>
</evidence>
<keyword evidence="5 6" id="KW-0449">Lipoprotein</keyword>
<dbReference type="GO" id="GO:0016020">
    <property type="term" value="C:membrane"/>
    <property type="evidence" value="ECO:0007669"/>
    <property type="project" value="UniProtKB-SubCell"/>
</dbReference>
<evidence type="ECO:0000313" key="10">
    <source>
        <dbReference type="Proteomes" id="UP000076927"/>
    </source>
</evidence>
<accession>A0A172TDU3</accession>
<evidence type="ECO:0000256" key="8">
    <source>
        <dbReference type="SAM" id="SignalP"/>
    </source>
</evidence>
<dbReference type="PANTHER" id="PTHR30429">
    <property type="entry name" value="D-METHIONINE-BINDING LIPOPROTEIN METQ"/>
    <property type="match status" value="1"/>
</dbReference>
<feature type="signal peptide" evidence="8">
    <location>
        <begin position="1"/>
        <end position="23"/>
    </location>
</feature>
<dbReference type="PIRSF" id="PIRSF002854">
    <property type="entry name" value="MetQ"/>
    <property type="match status" value="1"/>
</dbReference>
<name>A0A172TDU3_9BACL</name>